<dbReference type="Proteomes" id="UP000796880">
    <property type="component" value="Unassembled WGS sequence"/>
</dbReference>
<name>A0A8K0H9G7_9ROSA</name>
<accession>A0A8K0H9G7</accession>
<dbReference type="AlphaFoldDB" id="A0A8K0H9G7"/>
<gene>
    <name evidence="1" type="ORF">FNV43_RR08891</name>
</gene>
<evidence type="ECO:0000313" key="1">
    <source>
        <dbReference type="EMBL" id="KAF3448180.1"/>
    </source>
</evidence>
<protein>
    <submittedName>
        <fullName evidence="1">Uncharacterized protein</fullName>
    </submittedName>
</protein>
<sequence length="366" mass="41295">MRALLPRDGPPPPLLSSRILRCLRHRVHPTLEGSTTPNGSTIRSRVYVAPTGDPHQDLLARAYSRHLGPPPLPAPLHSHAAHHHGSILPWFHHSKWVHHSMSPVPHGAIPADLPAYGAYCFSRGPPLAGPLYRDCRSILPRWFHHFKRVHCQMESSHWRAIPMADSSRAYSGPLARARSPLSTVGRSLRHLPATPATGTIRQESVCCWRRSYRHSPATRPRDLSLPGSSLSPLLHPYGSAYPYRDLAGSILPCGSTGEMELRLERSIRSGVHTTPIPTRPHGLPVDLWVHPTWRFHHPKQVHYYMRSQAAPVHPLPDLLALQFSSTPWAHPWVHRLYRPTPLMQAHNRLVRLRLMGPNPWDNFMGP</sequence>
<reference evidence="1" key="1">
    <citation type="submission" date="2020-03" db="EMBL/GenBank/DDBJ databases">
        <title>A high-quality chromosome-level genome assembly of a woody plant with both climbing and erect habits, Rhamnella rubrinervis.</title>
        <authorList>
            <person name="Lu Z."/>
            <person name="Yang Y."/>
            <person name="Zhu X."/>
            <person name="Sun Y."/>
        </authorList>
    </citation>
    <scope>NUCLEOTIDE SEQUENCE</scope>
    <source>
        <strain evidence="1">BYM</strain>
        <tissue evidence="1">Leaf</tissue>
    </source>
</reference>
<comment type="caution">
    <text evidence="1">The sequence shown here is derived from an EMBL/GenBank/DDBJ whole genome shotgun (WGS) entry which is preliminary data.</text>
</comment>
<dbReference type="EMBL" id="VOIH02000004">
    <property type="protein sequence ID" value="KAF3448180.1"/>
    <property type="molecule type" value="Genomic_DNA"/>
</dbReference>
<organism evidence="1 2">
    <name type="scientific">Rhamnella rubrinervis</name>
    <dbReference type="NCBI Taxonomy" id="2594499"/>
    <lineage>
        <taxon>Eukaryota</taxon>
        <taxon>Viridiplantae</taxon>
        <taxon>Streptophyta</taxon>
        <taxon>Embryophyta</taxon>
        <taxon>Tracheophyta</taxon>
        <taxon>Spermatophyta</taxon>
        <taxon>Magnoliopsida</taxon>
        <taxon>eudicotyledons</taxon>
        <taxon>Gunneridae</taxon>
        <taxon>Pentapetalae</taxon>
        <taxon>rosids</taxon>
        <taxon>fabids</taxon>
        <taxon>Rosales</taxon>
        <taxon>Rhamnaceae</taxon>
        <taxon>rhamnoid group</taxon>
        <taxon>Rhamneae</taxon>
        <taxon>Rhamnella</taxon>
    </lineage>
</organism>
<proteinExistence type="predicted"/>
<evidence type="ECO:0000313" key="2">
    <source>
        <dbReference type="Proteomes" id="UP000796880"/>
    </source>
</evidence>
<keyword evidence="2" id="KW-1185">Reference proteome</keyword>